<reference evidence="1" key="2">
    <citation type="submission" date="2021-04" db="EMBL/GenBank/DDBJ databases">
        <authorList>
            <person name="Podell S."/>
        </authorList>
    </citation>
    <scope>NUCLEOTIDE SEQUENCE</scope>
    <source>
        <strain evidence="1">Hildebrandi</strain>
    </source>
</reference>
<keyword evidence="2" id="KW-1185">Reference proteome</keyword>
<sequence length="634" mass="72267">MTNIACITSYAEMERNLKNGIAFAKFGAKTTDWTQACDVGSGFRTKKFKSRTMIAESCDEALMTTFTRILESHYILGSLLLKSLGRKHEAIVDCVATAPRVHSHAWNQEKVQAAFIEVGFLDCVTKTCPDIFQMMSKCGVDFEKNRLRRMNFLERLPDVVAEQVVSGYVSEEFFDELDVAIDMDAKGRQYPLTATSDVRGRARPLYSQIRIQEKTQEMVDGLEKKRQKRRSVIEAAKCTFQMNLEAESRLQEMADEKYNGSLELLVYEDLFRLNIKHLIPYIQVRQVTDLTEPFKKLKKGTVQQAEEGQSCLLLQAKAVLGENITAALPEWSDVTVPKALEIPKTVRDFNASNKISAFAPTQGWCEEAASIVHPILKNGKLEYWQSHLEYLDESATLLAGKIQSRLPDFLRGRCPFHLQKHWVWTSFIANFLKEISCLIVLAGLESQALKYATPLESLLNQNLNVFPKMDEDIGAMDGSYLTADTLRQLLIRAGFAEQGFNWRWGEHRRASFLKDVGTRNRPQYQLFPHESVSEDQAPNRRGTFQQLEQRLGLGVRKADRARVLALFKWTEIDEAHLGKLSYGDGGAGTLDFKKYKHICFMFELFFAVALEPSRNITENPTCEWQLRLYSKINA</sequence>
<accession>A0A9K3Q8Q4</accession>
<protein>
    <submittedName>
        <fullName evidence="1">Uncharacterized protein</fullName>
    </submittedName>
</protein>
<comment type="caution">
    <text evidence="1">The sequence shown here is derived from an EMBL/GenBank/DDBJ whole genome shotgun (WGS) entry which is preliminary data.</text>
</comment>
<dbReference type="OrthoDB" id="57380at2759"/>
<dbReference type="AlphaFoldDB" id="A0A9K3Q8Q4"/>
<dbReference type="EMBL" id="JAGRRH010000003">
    <property type="protein sequence ID" value="KAG7372314.1"/>
    <property type="molecule type" value="Genomic_DNA"/>
</dbReference>
<proteinExistence type="predicted"/>
<gene>
    <name evidence="1" type="ORF">IV203_018457</name>
</gene>
<reference evidence="1" key="1">
    <citation type="journal article" date="2021" name="Sci. Rep.">
        <title>Diploid genomic architecture of Nitzschia inconspicua, an elite biomass production diatom.</title>
        <authorList>
            <person name="Oliver A."/>
            <person name="Podell S."/>
            <person name="Pinowska A."/>
            <person name="Traller J.C."/>
            <person name="Smith S.R."/>
            <person name="McClure R."/>
            <person name="Beliaev A."/>
            <person name="Bohutskyi P."/>
            <person name="Hill E.A."/>
            <person name="Rabines A."/>
            <person name="Zheng H."/>
            <person name="Allen L.Z."/>
            <person name="Kuo A."/>
            <person name="Grigoriev I.V."/>
            <person name="Allen A.E."/>
            <person name="Hazlebeck D."/>
            <person name="Allen E.E."/>
        </authorList>
    </citation>
    <scope>NUCLEOTIDE SEQUENCE</scope>
    <source>
        <strain evidence="1">Hildebrandi</strain>
    </source>
</reference>
<evidence type="ECO:0000313" key="2">
    <source>
        <dbReference type="Proteomes" id="UP000693970"/>
    </source>
</evidence>
<name>A0A9K3Q8Q4_9STRA</name>
<organism evidence="1 2">
    <name type="scientific">Nitzschia inconspicua</name>
    <dbReference type="NCBI Taxonomy" id="303405"/>
    <lineage>
        <taxon>Eukaryota</taxon>
        <taxon>Sar</taxon>
        <taxon>Stramenopiles</taxon>
        <taxon>Ochrophyta</taxon>
        <taxon>Bacillariophyta</taxon>
        <taxon>Bacillariophyceae</taxon>
        <taxon>Bacillariophycidae</taxon>
        <taxon>Bacillariales</taxon>
        <taxon>Bacillariaceae</taxon>
        <taxon>Nitzschia</taxon>
    </lineage>
</organism>
<dbReference type="Proteomes" id="UP000693970">
    <property type="component" value="Unassembled WGS sequence"/>
</dbReference>
<evidence type="ECO:0000313" key="1">
    <source>
        <dbReference type="EMBL" id="KAG7372314.1"/>
    </source>
</evidence>